<dbReference type="PANTHER" id="PTHR33710:SF71">
    <property type="entry name" value="ENDONUCLEASE_EXONUCLEASE_PHOSPHATASE DOMAIN-CONTAINING PROTEIN"/>
    <property type="match status" value="1"/>
</dbReference>
<dbReference type="OrthoDB" id="1113909at2759"/>
<feature type="non-terminal residue" evidence="1">
    <location>
        <position position="90"/>
    </location>
</feature>
<dbReference type="AlphaFoldDB" id="A0A2P5D4U3"/>
<name>A0A2P5D4U3_PARAD</name>
<dbReference type="EMBL" id="JXTB01000064">
    <property type="protein sequence ID" value="PON68312.1"/>
    <property type="molecule type" value="Genomic_DNA"/>
</dbReference>
<keyword evidence="2" id="KW-1185">Reference proteome</keyword>
<keyword evidence="1" id="KW-0378">Hydrolase</keyword>
<dbReference type="PANTHER" id="PTHR33710">
    <property type="entry name" value="BNAC02G09200D PROTEIN"/>
    <property type="match status" value="1"/>
</dbReference>
<dbReference type="SUPFAM" id="SSF56219">
    <property type="entry name" value="DNase I-like"/>
    <property type="match status" value="1"/>
</dbReference>
<proteinExistence type="predicted"/>
<reference evidence="2" key="1">
    <citation type="submission" date="2016-06" db="EMBL/GenBank/DDBJ databases">
        <title>Parallel loss of symbiosis genes in relatives of nitrogen-fixing non-legume Parasponia.</title>
        <authorList>
            <person name="Van Velzen R."/>
            <person name="Holmer R."/>
            <person name="Bu F."/>
            <person name="Rutten L."/>
            <person name="Van Zeijl A."/>
            <person name="Liu W."/>
            <person name="Santuari L."/>
            <person name="Cao Q."/>
            <person name="Sharma T."/>
            <person name="Shen D."/>
            <person name="Roswanjaya Y."/>
            <person name="Wardhani T."/>
            <person name="Kalhor M.S."/>
            <person name="Jansen J."/>
            <person name="Van den Hoogen J."/>
            <person name="Gungor B."/>
            <person name="Hartog M."/>
            <person name="Hontelez J."/>
            <person name="Verver J."/>
            <person name="Yang W.-C."/>
            <person name="Schijlen E."/>
            <person name="Repin R."/>
            <person name="Schilthuizen M."/>
            <person name="Schranz E."/>
            <person name="Heidstra R."/>
            <person name="Miyata K."/>
            <person name="Fedorova E."/>
            <person name="Kohlen W."/>
            <person name="Bisseling T."/>
            <person name="Smit S."/>
            <person name="Geurts R."/>
        </authorList>
    </citation>
    <scope>NUCLEOTIDE SEQUENCE [LARGE SCALE GENOMIC DNA]</scope>
    <source>
        <strain evidence="2">cv. WU1-14</strain>
    </source>
</reference>
<keyword evidence="1" id="KW-0269">Exonuclease</keyword>
<dbReference type="InterPro" id="IPR036691">
    <property type="entry name" value="Endo/exonu/phosph_ase_sf"/>
</dbReference>
<keyword evidence="1" id="KW-0540">Nuclease</keyword>
<dbReference type="GO" id="GO:0004519">
    <property type="term" value="F:endonuclease activity"/>
    <property type="evidence" value="ECO:0007669"/>
    <property type="project" value="UniProtKB-KW"/>
</dbReference>
<keyword evidence="1" id="KW-0255">Endonuclease</keyword>
<gene>
    <name evidence="1" type="ORF">PanWU01x14_096320</name>
</gene>
<accession>A0A2P5D4U3</accession>
<evidence type="ECO:0000313" key="2">
    <source>
        <dbReference type="Proteomes" id="UP000237105"/>
    </source>
</evidence>
<comment type="caution">
    <text evidence="1">The sequence shown here is derived from an EMBL/GenBank/DDBJ whole genome shotgun (WGS) entry which is preliminary data.</text>
</comment>
<sequence length="90" mass="10842">MFTWNNRRGGTANVQECLDHFLANKEWSTLFPRLKVSHLDFGGSNHWAVLADLEANLEGMYLKQRRKLFRFKPWWLRDEECMEIILSEWL</sequence>
<protein>
    <submittedName>
        <fullName evidence="1">Endonuclease/exonuclease/phosphatase</fullName>
    </submittedName>
</protein>
<evidence type="ECO:0000313" key="1">
    <source>
        <dbReference type="EMBL" id="PON68312.1"/>
    </source>
</evidence>
<dbReference type="Proteomes" id="UP000237105">
    <property type="component" value="Unassembled WGS sequence"/>
</dbReference>
<organism evidence="1 2">
    <name type="scientific">Parasponia andersonii</name>
    <name type="common">Sponia andersonii</name>
    <dbReference type="NCBI Taxonomy" id="3476"/>
    <lineage>
        <taxon>Eukaryota</taxon>
        <taxon>Viridiplantae</taxon>
        <taxon>Streptophyta</taxon>
        <taxon>Embryophyta</taxon>
        <taxon>Tracheophyta</taxon>
        <taxon>Spermatophyta</taxon>
        <taxon>Magnoliopsida</taxon>
        <taxon>eudicotyledons</taxon>
        <taxon>Gunneridae</taxon>
        <taxon>Pentapetalae</taxon>
        <taxon>rosids</taxon>
        <taxon>fabids</taxon>
        <taxon>Rosales</taxon>
        <taxon>Cannabaceae</taxon>
        <taxon>Parasponia</taxon>
    </lineage>
</organism>
<dbReference type="GO" id="GO:0004527">
    <property type="term" value="F:exonuclease activity"/>
    <property type="evidence" value="ECO:0007669"/>
    <property type="project" value="UniProtKB-KW"/>
</dbReference>